<sequence>MPRFRDSRTWKLLEGTELIAKHFVLLFSKIEILIYPTILKDKVLMPRKRGPLCASTLMHAAIGSAARSPLKSVLLA</sequence>
<proteinExistence type="predicted"/>
<evidence type="ECO:0000313" key="2">
    <source>
        <dbReference type="Proteomes" id="UP000024635"/>
    </source>
</evidence>
<keyword evidence="2" id="KW-1185">Reference proteome</keyword>
<name>A0A016V2Q5_9BILA</name>
<comment type="caution">
    <text evidence="1">The sequence shown here is derived from an EMBL/GenBank/DDBJ whole genome shotgun (WGS) entry which is preliminary data.</text>
</comment>
<evidence type="ECO:0000313" key="1">
    <source>
        <dbReference type="EMBL" id="EYC21740.1"/>
    </source>
</evidence>
<gene>
    <name evidence="1" type="primary">Acey_s0018.g3504</name>
    <name evidence="1" type="ORF">Y032_0018g3504</name>
</gene>
<dbReference type="AlphaFoldDB" id="A0A016V2Q5"/>
<protein>
    <submittedName>
        <fullName evidence="1">Uncharacterized protein</fullName>
    </submittedName>
</protein>
<dbReference type="EMBL" id="JARK01001354">
    <property type="protein sequence ID" value="EYC21740.1"/>
    <property type="molecule type" value="Genomic_DNA"/>
</dbReference>
<reference evidence="2" key="1">
    <citation type="journal article" date="2015" name="Nat. Genet.">
        <title>The genome and transcriptome of the zoonotic hookworm Ancylostoma ceylanicum identify infection-specific gene families.</title>
        <authorList>
            <person name="Schwarz E.M."/>
            <person name="Hu Y."/>
            <person name="Antoshechkin I."/>
            <person name="Miller M.M."/>
            <person name="Sternberg P.W."/>
            <person name="Aroian R.V."/>
        </authorList>
    </citation>
    <scope>NUCLEOTIDE SEQUENCE</scope>
    <source>
        <strain evidence="2">HY135</strain>
    </source>
</reference>
<dbReference type="Proteomes" id="UP000024635">
    <property type="component" value="Unassembled WGS sequence"/>
</dbReference>
<organism evidence="1 2">
    <name type="scientific">Ancylostoma ceylanicum</name>
    <dbReference type="NCBI Taxonomy" id="53326"/>
    <lineage>
        <taxon>Eukaryota</taxon>
        <taxon>Metazoa</taxon>
        <taxon>Ecdysozoa</taxon>
        <taxon>Nematoda</taxon>
        <taxon>Chromadorea</taxon>
        <taxon>Rhabditida</taxon>
        <taxon>Rhabditina</taxon>
        <taxon>Rhabditomorpha</taxon>
        <taxon>Strongyloidea</taxon>
        <taxon>Ancylostomatidae</taxon>
        <taxon>Ancylostomatinae</taxon>
        <taxon>Ancylostoma</taxon>
    </lineage>
</organism>
<accession>A0A016V2Q5</accession>